<name>A0A4S9LI73_AURPU</name>
<dbReference type="SUPFAM" id="SSF53474">
    <property type="entry name" value="alpha/beta-Hydrolases"/>
    <property type="match status" value="1"/>
</dbReference>
<evidence type="ECO:0000259" key="4">
    <source>
        <dbReference type="Pfam" id="PF01557"/>
    </source>
</evidence>
<feature type="domain" description="AB hydrolase-1" evidence="3">
    <location>
        <begin position="419"/>
        <end position="647"/>
    </location>
</feature>
<reference evidence="5 6" key="1">
    <citation type="submission" date="2018-10" db="EMBL/GenBank/DDBJ databases">
        <title>Fifty Aureobasidium pullulans genomes reveal a recombining polyextremotolerant generalist.</title>
        <authorList>
            <person name="Gostincar C."/>
            <person name="Turk M."/>
            <person name="Zajc J."/>
            <person name="Gunde-Cimerman N."/>
        </authorList>
    </citation>
    <scope>NUCLEOTIDE SEQUENCE [LARGE SCALE GENOMIC DNA]</scope>
    <source>
        <strain evidence="5 6">EXF-6604</strain>
    </source>
</reference>
<dbReference type="Pfam" id="PF01557">
    <property type="entry name" value="FAA_hydrolase"/>
    <property type="match status" value="1"/>
</dbReference>
<sequence>MMKDMEKPQKKEAAFSALSVISEHGAIASGACADLSKAGSWFTRTEPAEDLSGQQPFAMTSANHSNGQNGTHGLNGTKSHSLTNYVAYQAKGSGKTSIGHYDSGSDSIQPLAFASGTLLENLYQVIQVGEAGIIPSGEKVPATSVRILPPLSGRDILCVGKNYAEHAKEFNSSGFDSSDKVDQPTHPVIFTKRFTSIIANGEDIYPHPKFTETIDYEGEIGVIVGKAGHQISEENAMEHVWGYTIINDMTARERQRDHKQFYIGKSPDTFCPMGPVAVPADKLDKVLRVQTKVNGELRQDATTDDLIFSIPHLIKTMSEGQTLMPGDVLATGTKPAGVGIGRKPPTYLKSGDEVEVSVTGLGSLKNRIGNADSTNPTITTIQEMSKLPLSNTKAVNSNGLTKIKNKLLHYTQQGQASGPNLVFVHGLGGTADYWTPLIRASHLDQSHKLHLLDLEGHGLSPTSPLSKLSIQSFAADLKGVFEHAGISSGATLFAHSMGCLVAVKLVLDNPGLVSKLVLIGPPPSPLPAAASEGSYARAHTVRTQGMAAIVDAVVTAGTSDATKANNPLAVTAVRLSLLGQDPEGYAKACAALAGATDTLDFAQIKSQTLIITGSEDKVSPPQLCEKYLQSLPKGSSLEVLENVGHWHVYEYVSGVSRAVSQFL</sequence>
<evidence type="ECO:0000313" key="5">
    <source>
        <dbReference type="EMBL" id="THY28644.1"/>
    </source>
</evidence>
<keyword evidence="2" id="KW-0479">Metal-binding</keyword>
<dbReference type="FunFam" id="3.90.850.10:FF:000002">
    <property type="entry name" value="2-hydroxyhepta-2,4-diene-1,7-dioate isomerase"/>
    <property type="match status" value="1"/>
</dbReference>
<dbReference type="InterPro" id="IPR011234">
    <property type="entry name" value="Fumarylacetoacetase-like_C"/>
</dbReference>
<proteinExistence type="inferred from homology"/>
<feature type="domain" description="Fumarylacetoacetase-like C-terminal" evidence="4">
    <location>
        <begin position="156"/>
        <end position="368"/>
    </location>
</feature>
<evidence type="ECO:0000256" key="1">
    <source>
        <dbReference type="ARBA" id="ARBA00010211"/>
    </source>
</evidence>
<dbReference type="AlphaFoldDB" id="A0A4S9LI73"/>
<comment type="similarity">
    <text evidence="1">Belongs to the FAH family.</text>
</comment>
<comment type="caution">
    <text evidence="5">The sequence shown here is derived from an EMBL/GenBank/DDBJ whole genome shotgun (WGS) entry which is preliminary data.</text>
</comment>
<protein>
    <recommendedName>
        <fullName evidence="7">Fumarylacetoacetate hydrolase</fullName>
    </recommendedName>
</protein>
<dbReference type="Proteomes" id="UP000306584">
    <property type="component" value="Unassembled WGS sequence"/>
</dbReference>
<dbReference type="PRINTS" id="PR00111">
    <property type="entry name" value="ABHYDROLASE"/>
</dbReference>
<dbReference type="Gene3D" id="3.40.50.1820">
    <property type="entry name" value="alpha/beta hydrolase"/>
    <property type="match status" value="1"/>
</dbReference>
<evidence type="ECO:0000259" key="3">
    <source>
        <dbReference type="Pfam" id="PF00561"/>
    </source>
</evidence>
<dbReference type="Gene3D" id="3.90.850.10">
    <property type="entry name" value="Fumarylacetoacetase-like, C-terminal domain"/>
    <property type="match status" value="1"/>
</dbReference>
<evidence type="ECO:0000256" key="2">
    <source>
        <dbReference type="ARBA" id="ARBA00022723"/>
    </source>
</evidence>
<dbReference type="InterPro" id="IPR029058">
    <property type="entry name" value="AB_hydrolase_fold"/>
</dbReference>
<dbReference type="InterPro" id="IPR036663">
    <property type="entry name" value="Fumarylacetoacetase_C_sf"/>
</dbReference>
<dbReference type="GO" id="GO:0006107">
    <property type="term" value="P:oxaloacetate metabolic process"/>
    <property type="evidence" value="ECO:0007669"/>
    <property type="project" value="UniProtKB-ARBA"/>
</dbReference>
<dbReference type="InterPro" id="IPR000073">
    <property type="entry name" value="AB_hydrolase_1"/>
</dbReference>
<evidence type="ECO:0008006" key="7">
    <source>
        <dbReference type="Google" id="ProtNLM"/>
    </source>
</evidence>
<dbReference type="GO" id="GO:0046872">
    <property type="term" value="F:metal ion binding"/>
    <property type="evidence" value="ECO:0007669"/>
    <property type="project" value="UniProtKB-KW"/>
</dbReference>
<evidence type="ECO:0000313" key="6">
    <source>
        <dbReference type="Proteomes" id="UP000306584"/>
    </source>
</evidence>
<dbReference type="Pfam" id="PF00561">
    <property type="entry name" value="Abhydrolase_1"/>
    <property type="match status" value="1"/>
</dbReference>
<organism evidence="5 6">
    <name type="scientific">Aureobasidium pullulans</name>
    <name type="common">Black yeast</name>
    <name type="synonym">Pullularia pullulans</name>
    <dbReference type="NCBI Taxonomy" id="5580"/>
    <lineage>
        <taxon>Eukaryota</taxon>
        <taxon>Fungi</taxon>
        <taxon>Dikarya</taxon>
        <taxon>Ascomycota</taxon>
        <taxon>Pezizomycotina</taxon>
        <taxon>Dothideomycetes</taxon>
        <taxon>Dothideomycetidae</taxon>
        <taxon>Dothideales</taxon>
        <taxon>Saccotheciaceae</taxon>
        <taxon>Aureobasidium</taxon>
    </lineage>
</organism>
<dbReference type="EMBL" id="QZBD01000113">
    <property type="protein sequence ID" value="THY28644.1"/>
    <property type="molecule type" value="Genomic_DNA"/>
</dbReference>
<accession>A0A4S9LI73</accession>
<gene>
    <name evidence="5" type="ORF">D6D01_03826</name>
</gene>
<dbReference type="PANTHER" id="PTHR11820">
    <property type="entry name" value="ACYLPYRUVASE"/>
    <property type="match status" value="1"/>
</dbReference>
<dbReference type="GO" id="GO:0018773">
    <property type="term" value="F:acetylpyruvate hydrolase activity"/>
    <property type="evidence" value="ECO:0007669"/>
    <property type="project" value="TreeGrafter"/>
</dbReference>
<dbReference type="SUPFAM" id="SSF56529">
    <property type="entry name" value="FAH"/>
    <property type="match status" value="1"/>
</dbReference>
<dbReference type="GO" id="GO:0050163">
    <property type="term" value="F:oxaloacetate tautomerase activity"/>
    <property type="evidence" value="ECO:0007669"/>
    <property type="project" value="UniProtKB-ARBA"/>
</dbReference>
<dbReference type="PANTHER" id="PTHR11820:SF7">
    <property type="entry name" value="ACYLPYRUVASE FAHD1, MITOCHONDRIAL"/>
    <property type="match status" value="1"/>
</dbReference>